<organism evidence="1">
    <name type="scientific">marine sediment metagenome</name>
    <dbReference type="NCBI Taxonomy" id="412755"/>
    <lineage>
        <taxon>unclassified sequences</taxon>
        <taxon>metagenomes</taxon>
        <taxon>ecological metagenomes</taxon>
    </lineage>
</organism>
<name>X1J851_9ZZZZ</name>
<accession>X1J851</accession>
<reference evidence="1" key="1">
    <citation type="journal article" date="2014" name="Front. Microbiol.">
        <title>High frequency of phylogenetically diverse reductive dehalogenase-homologous genes in deep subseafloor sedimentary metagenomes.</title>
        <authorList>
            <person name="Kawai M."/>
            <person name="Futagami T."/>
            <person name="Toyoda A."/>
            <person name="Takaki Y."/>
            <person name="Nishi S."/>
            <person name="Hori S."/>
            <person name="Arai W."/>
            <person name="Tsubouchi T."/>
            <person name="Morono Y."/>
            <person name="Uchiyama I."/>
            <person name="Ito T."/>
            <person name="Fujiyama A."/>
            <person name="Inagaki F."/>
            <person name="Takami H."/>
        </authorList>
    </citation>
    <scope>NUCLEOTIDE SEQUENCE</scope>
    <source>
        <strain evidence="1">Expedition CK06-06</strain>
    </source>
</reference>
<proteinExistence type="predicted"/>
<dbReference type="AlphaFoldDB" id="X1J851"/>
<protein>
    <submittedName>
        <fullName evidence="1">Uncharacterized protein</fullName>
    </submittedName>
</protein>
<sequence length="44" mass="5257">MTLKDHTNNKDYFEKLLNIVLIPVHADLERFPSYPFCGKREIFC</sequence>
<feature type="non-terminal residue" evidence="1">
    <location>
        <position position="44"/>
    </location>
</feature>
<evidence type="ECO:0000313" key="1">
    <source>
        <dbReference type="EMBL" id="GAH77685.1"/>
    </source>
</evidence>
<gene>
    <name evidence="1" type="ORF">S03H2_62488</name>
</gene>
<dbReference type="EMBL" id="BARU01040421">
    <property type="protein sequence ID" value="GAH77685.1"/>
    <property type="molecule type" value="Genomic_DNA"/>
</dbReference>
<comment type="caution">
    <text evidence="1">The sequence shown here is derived from an EMBL/GenBank/DDBJ whole genome shotgun (WGS) entry which is preliminary data.</text>
</comment>